<keyword evidence="3" id="KW-1185">Reference proteome</keyword>
<comment type="caution">
    <text evidence="2">The sequence shown here is derived from an EMBL/GenBank/DDBJ whole genome shotgun (WGS) entry which is preliminary data.</text>
</comment>
<dbReference type="OrthoDB" id="6731761at2759"/>
<feature type="region of interest" description="Disordered" evidence="1">
    <location>
        <begin position="11"/>
        <end position="41"/>
    </location>
</feature>
<dbReference type="EMBL" id="CAKOFQ010008333">
    <property type="protein sequence ID" value="CAH2013487.1"/>
    <property type="molecule type" value="Genomic_DNA"/>
</dbReference>
<gene>
    <name evidence="2" type="ORF">ACAOBT_LOCUS33499</name>
</gene>
<evidence type="ECO:0000313" key="3">
    <source>
        <dbReference type="Proteomes" id="UP001152888"/>
    </source>
</evidence>
<proteinExistence type="predicted"/>
<name>A0A9P0QA75_ACAOB</name>
<accession>A0A9P0QA75</accession>
<reference evidence="2" key="1">
    <citation type="submission" date="2022-03" db="EMBL/GenBank/DDBJ databases">
        <authorList>
            <person name="Sayadi A."/>
        </authorList>
    </citation>
    <scope>NUCLEOTIDE SEQUENCE</scope>
</reference>
<feature type="compositionally biased region" description="Basic and acidic residues" evidence="1">
    <location>
        <begin position="16"/>
        <end position="26"/>
    </location>
</feature>
<evidence type="ECO:0000313" key="2">
    <source>
        <dbReference type="EMBL" id="CAH2013487.1"/>
    </source>
</evidence>
<organism evidence="2 3">
    <name type="scientific">Acanthoscelides obtectus</name>
    <name type="common">Bean weevil</name>
    <name type="synonym">Bruchus obtectus</name>
    <dbReference type="NCBI Taxonomy" id="200917"/>
    <lineage>
        <taxon>Eukaryota</taxon>
        <taxon>Metazoa</taxon>
        <taxon>Ecdysozoa</taxon>
        <taxon>Arthropoda</taxon>
        <taxon>Hexapoda</taxon>
        <taxon>Insecta</taxon>
        <taxon>Pterygota</taxon>
        <taxon>Neoptera</taxon>
        <taxon>Endopterygota</taxon>
        <taxon>Coleoptera</taxon>
        <taxon>Polyphaga</taxon>
        <taxon>Cucujiformia</taxon>
        <taxon>Chrysomeloidea</taxon>
        <taxon>Chrysomelidae</taxon>
        <taxon>Bruchinae</taxon>
        <taxon>Bruchini</taxon>
        <taxon>Acanthoscelides</taxon>
    </lineage>
</organism>
<protein>
    <submittedName>
        <fullName evidence="2">Uncharacterized protein</fullName>
    </submittedName>
</protein>
<evidence type="ECO:0000256" key="1">
    <source>
        <dbReference type="SAM" id="MobiDB-lite"/>
    </source>
</evidence>
<feature type="region of interest" description="Disordered" evidence="1">
    <location>
        <begin position="65"/>
        <end position="180"/>
    </location>
</feature>
<sequence>MPSIMGAFDAIIGGSQKERNCTEGDQIRTSTPKRSHQVGNFANLSPCVQKILSNVPEQEISKKFSSEETLNSSTIRRSTYRPTYRSFRSPEKQSPLNRSNEKPGHNLDERPEDVVEPPRRRTGHQRQSVEPFQEHDVPARVQKRIPAPRSGTAGRSERDGGKSDRRTVREGGEVTDDGGEKVGAVSVLRAEAVGQLSAFVARDRLEDAYREEKRGEILAG</sequence>
<dbReference type="AlphaFoldDB" id="A0A9P0QA75"/>
<feature type="compositionally biased region" description="Basic and acidic residues" evidence="1">
    <location>
        <begin position="99"/>
        <end position="119"/>
    </location>
</feature>
<feature type="compositionally biased region" description="Polar residues" evidence="1">
    <location>
        <begin position="67"/>
        <end position="81"/>
    </location>
</feature>
<feature type="compositionally biased region" description="Basic and acidic residues" evidence="1">
    <location>
        <begin position="155"/>
        <end position="172"/>
    </location>
</feature>
<dbReference type="Proteomes" id="UP001152888">
    <property type="component" value="Unassembled WGS sequence"/>
</dbReference>